<dbReference type="InterPro" id="IPR005101">
    <property type="entry name" value="Cryptochr/Photolyase_FAD-bd"/>
</dbReference>
<dbReference type="RefSeq" id="WP_089516090.1">
    <property type="nucleotide sequence ID" value="NZ_NJGG01000002.1"/>
</dbReference>
<dbReference type="PANTHER" id="PTHR11455:SF22">
    <property type="entry name" value="CRYPTOCHROME DASH"/>
    <property type="match status" value="1"/>
</dbReference>
<evidence type="ECO:0000256" key="3">
    <source>
        <dbReference type="ARBA" id="ARBA00022630"/>
    </source>
</evidence>
<dbReference type="Gene3D" id="1.10.579.10">
    <property type="entry name" value="DNA Cyclobutane Dipyrimidine Photolyase, subunit A, domain 3"/>
    <property type="match status" value="1"/>
</dbReference>
<dbReference type="GO" id="GO:0003904">
    <property type="term" value="F:deoxyribodipyrimidine photo-lyase activity"/>
    <property type="evidence" value="ECO:0007669"/>
    <property type="project" value="TreeGrafter"/>
</dbReference>
<feature type="binding site" evidence="6">
    <location>
        <position position="236"/>
    </location>
    <ligand>
        <name>FAD</name>
        <dbReference type="ChEBI" id="CHEBI:57692"/>
    </ligand>
</feature>
<keyword evidence="5 7" id="KW-0157">Chromophore</keyword>
<evidence type="ECO:0000256" key="7">
    <source>
        <dbReference type="RuleBase" id="RU367151"/>
    </source>
</evidence>
<dbReference type="PRINTS" id="PR00147">
    <property type="entry name" value="DNAPHOTLYASE"/>
</dbReference>
<dbReference type="Gene3D" id="1.25.40.80">
    <property type="match status" value="1"/>
</dbReference>
<evidence type="ECO:0000313" key="10">
    <source>
        <dbReference type="Proteomes" id="UP000215188"/>
    </source>
</evidence>
<dbReference type="InterPro" id="IPR036155">
    <property type="entry name" value="Crypto/Photolyase_N_sf"/>
</dbReference>
<dbReference type="SUPFAM" id="SSF48173">
    <property type="entry name" value="Cryptochrome/photolyase FAD-binding domain"/>
    <property type="match status" value="1"/>
</dbReference>
<evidence type="ECO:0000256" key="5">
    <source>
        <dbReference type="ARBA" id="ARBA00022991"/>
    </source>
</evidence>
<dbReference type="Proteomes" id="UP000215188">
    <property type="component" value="Unassembled WGS sequence"/>
</dbReference>
<comment type="caution">
    <text evidence="9">The sequence shown here is derived from an EMBL/GenBank/DDBJ whole genome shotgun (WGS) entry which is preliminary data.</text>
</comment>
<sequence>MHKTSVYLFRQDLRLEDNPAFSKACSESQFLIPIYCKSPENQKIIKWGFPREGIHRSHFLNDSLNDLNQQLKAKGSELCLFEGEPIHVLQDLIKQLQVDAIYCEEIAAPEEQNELALIVALGKDLGMPVHTTWQSTMIDPNELPFSVDEMPEQFTQFRIQIEKKKHLFTPPKSAPKAIPPLPDEFKHQQALEVLPSNIALSTESSFPYWKESFRGGESHAKQHLHQYLQKRLPHTYKKTRNELFGEDYSSKFSPWLANGCLSSRIVMTQLKKFEAEFGANEGSYWLWFELLWRDYFRILHLKWGSALYHARGLSDAPPPQHNPKWFEKWCVGNTGESIVDAGMRELHATGYLSNRLRQVVVSYLIYDLNCDWRAGAAWFESQLIDYDVYSNQGNWLYIAGRGTDPRGGRRFNPKKQADDHDSDKAYRSLWL</sequence>
<keyword evidence="3 6" id="KW-0285">Flavoprotein</keyword>
<evidence type="ECO:0000256" key="2">
    <source>
        <dbReference type="ARBA" id="ARBA00017881"/>
    </source>
</evidence>
<dbReference type="AlphaFoldDB" id="A0A229FSP4"/>
<gene>
    <name evidence="9" type="ORF">AOC33_06860</name>
</gene>
<evidence type="ECO:0000256" key="4">
    <source>
        <dbReference type="ARBA" id="ARBA00022827"/>
    </source>
</evidence>
<dbReference type="Pfam" id="PF00875">
    <property type="entry name" value="DNA_photolyase"/>
    <property type="match status" value="1"/>
</dbReference>
<evidence type="ECO:0000256" key="1">
    <source>
        <dbReference type="ARBA" id="ARBA00005862"/>
    </source>
</evidence>
<dbReference type="InterPro" id="IPR014729">
    <property type="entry name" value="Rossmann-like_a/b/a_fold"/>
</dbReference>
<dbReference type="InterPro" id="IPR014133">
    <property type="entry name" value="Cry_DASH"/>
</dbReference>
<dbReference type="Gene3D" id="3.40.50.620">
    <property type="entry name" value="HUPs"/>
    <property type="match status" value="1"/>
</dbReference>
<dbReference type="PANTHER" id="PTHR11455">
    <property type="entry name" value="CRYPTOCHROME"/>
    <property type="match status" value="1"/>
</dbReference>
<dbReference type="GO" id="GO:0003677">
    <property type="term" value="F:DNA binding"/>
    <property type="evidence" value="ECO:0007669"/>
    <property type="project" value="TreeGrafter"/>
</dbReference>
<protein>
    <recommendedName>
        <fullName evidence="2 7">Cryptochrome DASH</fullName>
    </recommendedName>
</protein>
<dbReference type="SUPFAM" id="SSF52425">
    <property type="entry name" value="Cryptochrome/photolyase, N-terminal domain"/>
    <property type="match status" value="1"/>
</dbReference>
<comment type="similarity">
    <text evidence="1 7">Belongs to the DNA photolyase class-1 family.</text>
</comment>
<accession>A0A229FSP4</accession>
<proteinExistence type="inferred from homology"/>
<dbReference type="NCBIfam" id="TIGR02765">
    <property type="entry name" value="crypto_DASH"/>
    <property type="match status" value="1"/>
</dbReference>
<keyword evidence="4 6" id="KW-0274">FAD</keyword>
<dbReference type="InterPro" id="IPR006050">
    <property type="entry name" value="DNA_photolyase_N"/>
</dbReference>
<keyword evidence="10" id="KW-1185">Reference proteome</keyword>
<dbReference type="Pfam" id="PF03441">
    <property type="entry name" value="FAD_binding_7"/>
    <property type="match status" value="1"/>
</dbReference>
<dbReference type="OrthoDB" id="9772484at2"/>
<organism evidence="9 10">
    <name type="scientific">Polynucleobacter cosmopolitanus</name>
    <dbReference type="NCBI Taxonomy" id="351345"/>
    <lineage>
        <taxon>Bacteria</taxon>
        <taxon>Pseudomonadati</taxon>
        <taxon>Pseudomonadota</taxon>
        <taxon>Betaproteobacteria</taxon>
        <taxon>Burkholderiales</taxon>
        <taxon>Burkholderiaceae</taxon>
        <taxon>Polynucleobacter</taxon>
    </lineage>
</organism>
<feature type="domain" description="Photolyase/cryptochrome alpha/beta" evidence="8">
    <location>
        <begin position="3"/>
        <end position="137"/>
    </location>
</feature>
<comment type="cofactor">
    <cofactor evidence="6 7">
        <name>FAD</name>
        <dbReference type="ChEBI" id="CHEBI:57692"/>
    </cofactor>
    <text evidence="6 7">Binds 1 FAD per subunit.</text>
</comment>
<dbReference type="GO" id="GO:0000719">
    <property type="term" value="P:photoreactive repair"/>
    <property type="evidence" value="ECO:0007669"/>
    <property type="project" value="TreeGrafter"/>
</dbReference>
<name>A0A229FSP4_9BURK</name>
<dbReference type="InterPro" id="IPR036134">
    <property type="entry name" value="Crypto/Photolyase_FAD-like_sf"/>
</dbReference>
<feature type="binding site" evidence="6">
    <location>
        <begin position="249"/>
        <end position="253"/>
    </location>
    <ligand>
        <name>FAD</name>
        <dbReference type="ChEBI" id="CHEBI:57692"/>
    </ligand>
</feature>
<evidence type="ECO:0000259" key="8">
    <source>
        <dbReference type="PROSITE" id="PS51645"/>
    </source>
</evidence>
<evidence type="ECO:0000256" key="6">
    <source>
        <dbReference type="PIRSR" id="PIRSR602081-1"/>
    </source>
</evidence>
<feature type="binding site" evidence="6">
    <location>
        <begin position="385"/>
        <end position="387"/>
    </location>
    <ligand>
        <name>FAD</name>
        <dbReference type="ChEBI" id="CHEBI:57692"/>
    </ligand>
</feature>
<dbReference type="PROSITE" id="PS51645">
    <property type="entry name" value="PHR_CRY_ALPHA_BETA"/>
    <property type="match status" value="1"/>
</dbReference>
<reference evidence="9 10" key="1">
    <citation type="submission" date="2017-06" db="EMBL/GenBank/DDBJ databases">
        <title>Reclassification of a Polynucleobacter cosmopolitanus strain isolated from tropical Lake Victoria as Polynucleobacter victoriensis comb. nov.</title>
        <authorList>
            <person name="Hahn M.W."/>
        </authorList>
    </citation>
    <scope>NUCLEOTIDE SEQUENCE [LARGE SCALE GENOMIC DNA]</scope>
    <source>
        <strain evidence="9 10">MWH-MoIso2</strain>
    </source>
</reference>
<comment type="function">
    <text evidence="7">May have a photoreceptor function.</text>
</comment>
<comment type="cofactor">
    <cofactor evidence="7">
        <name>(6R)-5,10-methylene-5,6,7,8-tetrahydrofolate</name>
        <dbReference type="ChEBI" id="CHEBI:15636"/>
    </cofactor>
    <text evidence="7">Binds 1 5,10-methenyltetrahydrofolate (MTHF) per subunit.</text>
</comment>
<dbReference type="EMBL" id="NJGG01000002">
    <property type="protein sequence ID" value="OXL15027.1"/>
    <property type="molecule type" value="Genomic_DNA"/>
</dbReference>
<dbReference type="GO" id="GO:0071949">
    <property type="term" value="F:FAD binding"/>
    <property type="evidence" value="ECO:0007669"/>
    <property type="project" value="TreeGrafter"/>
</dbReference>
<dbReference type="InterPro" id="IPR002081">
    <property type="entry name" value="Cryptochrome/DNA_photolyase_1"/>
</dbReference>
<evidence type="ECO:0000313" key="9">
    <source>
        <dbReference type="EMBL" id="OXL15027.1"/>
    </source>
</evidence>
<keyword evidence="9" id="KW-0456">Lyase</keyword>
<feature type="binding site" evidence="6">
    <location>
        <begin position="289"/>
        <end position="296"/>
    </location>
    <ligand>
        <name>FAD</name>
        <dbReference type="ChEBI" id="CHEBI:57692"/>
    </ligand>
</feature>